<sequence>QRYIFLKTLLTNMFATSMLDCISSFLKKEKKEVCSTFKNTHDLSSNRRTPGWFLS</sequence>
<organism evidence="1">
    <name type="scientific">Tityus discrepans</name>
    <name type="common">Venezuelan scorpion</name>
    <dbReference type="NCBI Taxonomy" id="57059"/>
    <lineage>
        <taxon>Eukaryota</taxon>
        <taxon>Metazoa</taxon>
        <taxon>Ecdysozoa</taxon>
        <taxon>Arthropoda</taxon>
        <taxon>Chelicerata</taxon>
        <taxon>Arachnida</taxon>
        <taxon>Scorpiones</taxon>
        <taxon>Buthida</taxon>
        <taxon>Buthoidea</taxon>
        <taxon>Buthidae</taxon>
        <taxon>Tityus</taxon>
    </lineage>
</organism>
<feature type="non-terminal residue" evidence="1">
    <location>
        <position position="1"/>
    </location>
</feature>
<evidence type="ECO:0000313" key="1">
    <source>
        <dbReference type="EMBL" id="CAY61860.1"/>
    </source>
</evidence>
<reference evidence="1" key="1">
    <citation type="submission" date="2009-04" db="EMBL/GenBank/DDBJ databases">
        <title>Molecular cloning and nucleotide sequence analysis of genes from Tityus discrepans cDNA library.</title>
        <authorList>
            <person name="D'Suze G."/>
            <person name="Schwartz E.F."/>
            <person name="Garcia B.I."/>
            <person name="Sevcik C."/>
            <person name="Possani L.D."/>
        </authorList>
    </citation>
    <scope>NUCLEOTIDE SEQUENCE</scope>
    <source>
        <tissue evidence="1">Venom gland</tissue>
    </source>
</reference>
<dbReference type="EMBL" id="FN392241">
    <property type="protein sequence ID" value="CAY61860.1"/>
    <property type="molecule type" value="mRNA"/>
</dbReference>
<proteinExistence type="evidence at transcript level"/>
<accession>C9X4G3</accession>
<protein>
    <submittedName>
        <fullName evidence="1">Uncharacterized protein</fullName>
    </submittedName>
</protein>
<dbReference type="AlphaFoldDB" id="C9X4G3"/>
<name>C9X4G3_TITDI</name>